<dbReference type="PRINTS" id="PR01805">
    <property type="entry name" value="VACJLIPOPROT"/>
</dbReference>
<dbReference type="PROSITE" id="PS51257">
    <property type="entry name" value="PROKAR_LIPOPROTEIN"/>
    <property type="match status" value="1"/>
</dbReference>
<dbReference type="PANTHER" id="PTHR30035">
    <property type="entry name" value="LIPOPROTEIN VACJ-RELATED"/>
    <property type="match status" value="1"/>
</dbReference>
<dbReference type="RefSeq" id="WP_189573885.1">
    <property type="nucleotide sequence ID" value="NZ_BMXU01000001.1"/>
</dbReference>
<comment type="similarity">
    <text evidence="1">Belongs to the MlaA family.</text>
</comment>
<dbReference type="Pfam" id="PF04333">
    <property type="entry name" value="MlaA"/>
    <property type="match status" value="1"/>
</dbReference>
<evidence type="ECO:0000256" key="2">
    <source>
        <dbReference type="ARBA" id="ARBA00022729"/>
    </source>
</evidence>
<accession>A0ABV7M9A8</accession>
<evidence type="ECO:0000313" key="4">
    <source>
        <dbReference type="Proteomes" id="UP001595607"/>
    </source>
</evidence>
<organism evidence="3 4">
    <name type="scientific">Parvularcula lutaonensis</name>
    <dbReference type="NCBI Taxonomy" id="491923"/>
    <lineage>
        <taxon>Bacteria</taxon>
        <taxon>Pseudomonadati</taxon>
        <taxon>Pseudomonadota</taxon>
        <taxon>Alphaproteobacteria</taxon>
        <taxon>Parvularculales</taxon>
        <taxon>Parvularculaceae</taxon>
        <taxon>Parvularcula</taxon>
    </lineage>
</organism>
<dbReference type="PANTHER" id="PTHR30035:SF3">
    <property type="entry name" value="INTERMEMBRANE PHOSPHOLIPID TRANSPORT SYSTEM LIPOPROTEIN MLAA"/>
    <property type="match status" value="1"/>
</dbReference>
<reference evidence="4" key="1">
    <citation type="journal article" date="2019" name="Int. J. Syst. Evol. Microbiol.">
        <title>The Global Catalogue of Microorganisms (GCM) 10K type strain sequencing project: providing services to taxonomists for standard genome sequencing and annotation.</title>
        <authorList>
            <consortium name="The Broad Institute Genomics Platform"/>
            <consortium name="The Broad Institute Genome Sequencing Center for Infectious Disease"/>
            <person name="Wu L."/>
            <person name="Ma J."/>
        </authorList>
    </citation>
    <scope>NUCLEOTIDE SEQUENCE [LARGE SCALE GENOMIC DNA]</scope>
    <source>
        <strain evidence="4">KCTC 22245</strain>
    </source>
</reference>
<sequence length="243" mass="26800">MRSALLLALALLSAACTTTPQRLEPAPSYAEPNDPFEGYNRRALAANRIVDDLYIKPAADLYQFLLPQPVRRSAANVTENILTPGYVLNELLQLDFEDAGHSTARFAINTTLGVGGLFDPAANWWNLESRPEDLGQTLGNWGVPEGPYFVAPFIGPTTARGVLSSLAKLGLGPTTQLVLPDGIEYRIAIVTQRTAQRRIDSHEQLERVYTSEDGYILLRSLYLQSQAAELHEDGDPYENLPDF</sequence>
<proteinExistence type="inferred from homology"/>
<dbReference type="InterPro" id="IPR007428">
    <property type="entry name" value="MlaA"/>
</dbReference>
<evidence type="ECO:0000313" key="3">
    <source>
        <dbReference type="EMBL" id="MFC3301953.1"/>
    </source>
</evidence>
<evidence type="ECO:0000256" key="1">
    <source>
        <dbReference type="ARBA" id="ARBA00010634"/>
    </source>
</evidence>
<comment type="caution">
    <text evidence="3">The sequence shown here is derived from an EMBL/GenBank/DDBJ whole genome shotgun (WGS) entry which is preliminary data.</text>
</comment>
<keyword evidence="4" id="KW-1185">Reference proteome</keyword>
<dbReference type="EMBL" id="JBHRVA010000002">
    <property type="protein sequence ID" value="MFC3301953.1"/>
    <property type="molecule type" value="Genomic_DNA"/>
</dbReference>
<name>A0ABV7M9A8_9PROT</name>
<dbReference type="Proteomes" id="UP001595607">
    <property type="component" value="Unassembled WGS sequence"/>
</dbReference>
<gene>
    <name evidence="3" type="ORF">ACFONP_04335</name>
</gene>
<keyword evidence="2" id="KW-0732">Signal</keyword>
<protein>
    <submittedName>
        <fullName evidence="3">VacJ family lipoprotein</fullName>
    </submittedName>
</protein>
<keyword evidence="3" id="KW-0449">Lipoprotein</keyword>